<sequence length="185" mass="19947">MMKKSFLALAVVSSCAAYAATAQETNPTFYVAAQVGGSSVTDMDRTATQGTGIDKNTTVWGLYGGLKFDTVPWLALEVGYVDLGKIKFDNANADFQASGFDFGAKFIHSVNEKFDVFARLGGIAYDWDANGDACCSDSDVSATVGLGGAYNFQENWSALLDYKFYNNIGGSPDFHTYNIGVQYTF</sequence>
<feature type="domain" description="Outer membrane protein OmpA-like transmembrane" evidence="4">
    <location>
        <begin position="27"/>
        <end position="180"/>
    </location>
</feature>
<dbReference type="GO" id="GO:0015288">
    <property type="term" value="F:porin activity"/>
    <property type="evidence" value="ECO:0007669"/>
    <property type="project" value="UniProtKB-KW"/>
</dbReference>
<keyword evidence="6" id="KW-1185">Reference proteome</keyword>
<protein>
    <submittedName>
        <fullName evidence="5">Outer membrane beta-barrel protein</fullName>
    </submittedName>
</protein>
<reference evidence="5 6" key="1">
    <citation type="submission" date="2020-01" db="EMBL/GenBank/DDBJ databases">
        <title>Whole genome and functional gene identification of agarase of Vibrio HN897.</title>
        <authorList>
            <person name="Liu Y."/>
            <person name="Zhao Z."/>
        </authorList>
    </citation>
    <scope>NUCLEOTIDE SEQUENCE [LARGE SCALE GENOMIC DNA]</scope>
    <source>
        <strain evidence="5 6">HN897</strain>
    </source>
</reference>
<dbReference type="Pfam" id="PF01389">
    <property type="entry name" value="OmpA_membrane"/>
    <property type="match status" value="1"/>
</dbReference>
<dbReference type="RefSeq" id="WP_164649322.1">
    <property type="nucleotide sequence ID" value="NZ_CP047475.1"/>
</dbReference>
<keyword evidence="2" id="KW-0626">Porin</keyword>
<keyword evidence="2" id="KW-0406">Ion transport</keyword>
<dbReference type="GO" id="GO:0009279">
    <property type="term" value="C:cell outer membrane"/>
    <property type="evidence" value="ECO:0007669"/>
    <property type="project" value="InterPro"/>
</dbReference>
<name>A0A7Z2T4Z0_9VIBR</name>
<dbReference type="AlphaFoldDB" id="A0A7Z2T4Z0"/>
<proteinExistence type="inferred from homology"/>
<dbReference type="PROSITE" id="PS51257">
    <property type="entry name" value="PROKAR_LIPOPROTEIN"/>
    <property type="match status" value="1"/>
</dbReference>
<evidence type="ECO:0000256" key="2">
    <source>
        <dbReference type="ARBA" id="ARBA00023114"/>
    </source>
</evidence>
<evidence type="ECO:0000313" key="5">
    <source>
        <dbReference type="EMBL" id="QIA64416.1"/>
    </source>
</evidence>
<evidence type="ECO:0000259" key="4">
    <source>
        <dbReference type="Pfam" id="PF01389"/>
    </source>
</evidence>
<accession>A0A7Z2T4Z0</accession>
<dbReference type="EMBL" id="CP047475">
    <property type="protein sequence ID" value="QIA64416.1"/>
    <property type="molecule type" value="Genomic_DNA"/>
</dbReference>
<dbReference type="Gene3D" id="2.40.160.20">
    <property type="match status" value="1"/>
</dbReference>
<feature type="chain" id="PRO_5031509331" evidence="3">
    <location>
        <begin position="20"/>
        <end position="185"/>
    </location>
</feature>
<dbReference type="InterPro" id="IPR011250">
    <property type="entry name" value="OMP/PagP_B-barrel"/>
</dbReference>
<evidence type="ECO:0000256" key="3">
    <source>
        <dbReference type="SAM" id="SignalP"/>
    </source>
</evidence>
<dbReference type="GO" id="GO:0046930">
    <property type="term" value="C:pore complex"/>
    <property type="evidence" value="ECO:0007669"/>
    <property type="project" value="UniProtKB-KW"/>
</dbReference>
<keyword evidence="3" id="KW-0732">Signal</keyword>
<evidence type="ECO:0000313" key="6">
    <source>
        <dbReference type="Proteomes" id="UP000464262"/>
    </source>
</evidence>
<organism evidence="5 6">
    <name type="scientific">Vibrio astriarenae</name>
    <dbReference type="NCBI Taxonomy" id="1481923"/>
    <lineage>
        <taxon>Bacteria</taxon>
        <taxon>Pseudomonadati</taxon>
        <taxon>Pseudomonadota</taxon>
        <taxon>Gammaproteobacteria</taxon>
        <taxon>Vibrionales</taxon>
        <taxon>Vibrionaceae</taxon>
        <taxon>Vibrio</taxon>
    </lineage>
</organism>
<dbReference type="InterPro" id="IPR000498">
    <property type="entry name" value="OmpA-like_TM_dom"/>
</dbReference>
<dbReference type="SUPFAM" id="SSF56925">
    <property type="entry name" value="OMPA-like"/>
    <property type="match status" value="1"/>
</dbReference>
<keyword evidence="2" id="KW-0812">Transmembrane</keyword>
<evidence type="ECO:0000256" key="1">
    <source>
        <dbReference type="ARBA" id="ARBA00005710"/>
    </source>
</evidence>
<dbReference type="Proteomes" id="UP000464262">
    <property type="component" value="Chromosome 1"/>
</dbReference>
<keyword evidence="2" id="KW-0813">Transport</keyword>
<dbReference type="KEGG" id="vas:GT360_13360"/>
<comment type="similarity">
    <text evidence="1">Belongs to the outer membrane OOP (TC 1.B.6) superfamily. OmpA family.</text>
</comment>
<feature type="signal peptide" evidence="3">
    <location>
        <begin position="1"/>
        <end position="19"/>
    </location>
</feature>
<gene>
    <name evidence="5" type="ORF">GT360_13360</name>
</gene>